<feature type="region of interest" description="Disordered" evidence="1">
    <location>
        <begin position="22"/>
        <end position="70"/>
    </location>
</feature>
<evidence type="ECO:0000256" key="1">
    <source>
        <dbReference type="SAM" id="MobiDB-lite"/>
    </source>
</evidence>
<proteinExistence type="predicted"/>
<protein>
    <submittedName>
        <fullName evidence="2">Uncharacterized protein</fullName>
    </submittedName>
</protein>
<dbReference type="GeneID" id="16072425"/>
<dbReference type="InParanoid" id="F2UFY0"/>
<gene>
    <name evidence="2" type="ORF">PTSG_06483</name>
</gene>
<evidence type="ECO:0000313" key="2">
    <source>
        <dbReference type="EMBL" id="EGD75408.1"/>
    </source>
</evidence>
<reference evidence="2" key="1">
    <citation type="submission" date="2009-08" db="EMBL/GenBank/DDBJ databases">
        <title>Annotation of Salpingoeca rosetta.</title>
        <authorList>
            <consortium name="The Broad Institute Genome Sequencing Platform"/>
            <person name="Russ C."/>
            <person name="Cuomo C."/>
            <person name="Burger G."/>
            <person name="Gray M.W."/>
            <person name="Holland P.W.H."/>
            <person name="King N."/>
            <person name="Lang F.B.F."/>
            <person name="Roger A.J."/>
            <person name="Ruiz-Trillo I."/>
            <person name="Young S.K."/>
            <person name="Zeng Q."/>
            <person name="Gargeya S."/>
            <person name="Alvarado L."/>
            <person name="Berlin A."/>
            <person name="Chapman S.B."/>
            <person name="Chen Z."/>
            <person name="Freedman E."/>
            <person name="Gellesch M."/>
            <person name="Goldberg J."/>
            <person name="Griggs A."/>
            <person name="Gujja S."/>
            <person name="Heilman E."/>
            <person name="Heiman D."/>
            <person name="Howarth C."/>
            <person name="Mehta T."/>
            <person name="Neiman D."/>
            <person name="Pearson M."/>
            <person name="Roberts A."/>
            <person name="Saif S."/>
            <person name="Shea T."/>
            <person name="Shenoy N."/>
            <person name="Sisk P."/>
            <person name="Stolte C."/>
            <person name="Sykes S."/>
            <person name="White J."/>
            <person name="Yandava C."/>
            <person name="Haas B."/>
            <person name="Nusbaum C."/>
            <person name="Birren B."/>
        </authorList>
    </citation>
    <scope>NUCLEOTIDE SEQUENCE [LARGE SCALE GENOMIC DNA]</scope>
    <source>
        <strain evidence="2">ATCC 50818</strain>
    </source>
</reference>
<evidence type="ECO:0000313" key="3">
    <source>
        <dbReference type="Proteomes" id="UP000007799"/>
    </source>
</evidence>
<keyword evidence="3" id="KW-1185">Reference proteome</keyword>
<sequence>MHTLARGKHGAGYVLEEGITNNRRTETATSTAAARALRPTNAEAETPLSPTAQTTEVPPRHNEKLGRNHTRWMSKEVMVVVGVSKPQTLDRSYIRLHDN</sequence>
<dbReference type="AlphaFoldDB" id="F2UFY0"/>
<name>F2UFY0_SALR5</name>
<dbReference type="RefSeq" id="XP_004991865.1">
    <property type="nucleotide sequence ID" value="XM_004991808.1"/>
</dbReference>
<accession>F2UFY0</accession>
<dbReference type="KEGG" id="sre:PTSG_06483"/>
<dbReference type="EMBL" id="GL832972">
    <property type="protein sequence ID" value="EGD75408.1"/>
    <property type="molecule type" value="Genomic_DNA"/>
</dbReference>
<organism evidence="3">
    <name type="scientific">Salpingoeca rosetta (strain ATCC 50818 / BSB-021)</name>
    <dbReference type="NCBI Taxonomy" id="946362"/>
    <lineage>
        <taxon>Eukaryota</taxon>
        <taxon>Choanoflagellata</taxon>
        <taxon>Craspedida</taxon>
        <taxon>Salpingoecidae</taxon>
        <taxon>Salpingoeca</taxon>
    </lineage>
</organism>
<dbReference type="Proteomes" id="UP000007799">
    <property type="component" value="Unassembled WGS sequence"/>
</dbReference>
<feature type="compositionally biased region" description="Low complexity" evidence="1">
    <location>
        <begin position="27"/>
        <end position="40"/>
    </location>
</feature>